<name>A0A4D7BBS3_9HYPH</name>
<sequence length="755" mass="82172">MLSKVTFRARQEVVENDFNNLQGHVEATLDHLVADTISTQKRFSGFEVTSVSATEINVAPGRLFASGEVYAAAATVQKSLFDFLPAAAKRLVTVYIWQGTAEVDIQPRSYLIDVDNDVTQSQTVSMRHDRVANVGLIAGLESADPQRSPLGAQFLAVCDILLTPTGIADGGITMIAGNRMPRLTEVDSRVGLLEKFQASAEPRIQTIGSDISALANRLKGSASTRAIIEMASDIARLKDVVGLPDDYSSYAADFYLTSAETDVTNLDLLAKVEEGVRFGPENQGDSQISVFNALDPAQVVKNGVLLPAHASIPRITVASYAGELRLSQYQSQAQTIVQKTMSRQRVRYGQEFSVCTNARNYWAQGQIDPTSNVFTLNGESFIINNPEELRGAHNFIRLQQYWIDSYEEPYWDVLTTTTVVNGQTVAQTFLNSQDGWLTGLRVGLTRLAGSGAITLAVCETYLGAPDLSKTVAQVTVQRADLRLFPQDGMTLFPLAPTFLSAGGRYAIVLVTAADHYAAVASGGEYAQGTLFYSTDGAWFEGDFTKDLVFSVEFARFERVRTVVELQPLQLNGGISSLDILAGMVVPRSCQCYFEVQKSGSGWEPIDSLTPAKLIGLPPLLQFRAVLIGTTDVAPGIRLSGSRVRLSRPRTTFKHISTPRTLPVPTSQVQVTVRLENWSGTRHAHAMRLLCGAPGFATIELPDVTDTTPTEDPKAIIRTYTFNTTAPVSAYKIEQSGTTSTALDTYLVSTRVDIAF</sequence>
<proteinExistence type="predicted"/>
<keyword evidence="2" id="KW-1185">Reference proteome</keyword>
<organism evidence="1 2">
    <name type="scientific">Phreatobacter stygius</name>
    <dbReference type="NCBI Taxonomy" id="1940610"/>
    <lineage>
        <taxon>Bacteria</taxon>
        <taxon>Pseudomonadati</taxon>
        <taxon>Pseudomonadota</taxon>
        <taxon>Alphaproteobacteria</taxon>
        <taxon>Hyphomicrobiales</taxon>
        <taxon>Phreatobacteraceae</taxon>
        <taxon>Phreatobacter</taxon>
    </lineage>
</organism>
<dbReference type="EMBL" id="CP039690">
    <property type="protein sequence ID" value="QCI65532.1"/>
    <property type="molecule type" value="Genomic_DNA"/>
</dbReference>
<protein>
    <recommendedName>
        <fullName evidence="3">DUF4815 domain-containing protein</fullName>
    </recommendedName>
</protein>
<evidence type="ECO:0008006" key="3">
    <source>
        <dbReference type="Google" id="ProtNLM"/>
    </source>
</evidence>
<dbReference type="OrthoDB" id="7784140at2"/>
<accession>A0A4D7BBS3</accession>
<evidence type="ECO:0000313" key="1">
    <source>
        <dbReference type="EMBL" id="QCI65532.1"/>
    </source>
</evidence>
<dbReference type="Proteomes" id="UP000298781">
    <property type="component" value="Chromosome"/>
</dbReference>
<dbReference type="KEGG" id="pstg:E8M01_15750"/>
<dbReference type="RefSeq" id="WP_136960978.1">
    <property type="nucleotide sequence ID" value="NZ_CP039690.1"/>
</dbReference>
<reference evidence="1 2" key="1">
    <citation type="submission" date="2019-04" db="EMBL/GenBank/DDBJ databases">
        <title>Phreatobacter aquaticus sp. nov.</title>
        <authorList>
            <person name="Choi A."/>
        </authorList>
    </citation>
    <scope>NUCLEOTIDE SEQUENCE [LARGE SCALE GENOMIC DNA]</scope>
    <source>
        <strain evidence="1 2">KCTC 52518</strain>
    </source>
</reference>
<gene>
    <name evidence="1" type="ORF">E8M01_15750</name>
</gene>
<dbReference type="AlphaFoldDB" id="A0A4D7BBS3"/>
<evidence type="ECO:0000313" key="2">
    <source>
        <dbReference type="Proteomes" id="UP000298781"/>
    </source>
</evidence>